<organism evidence="1 2">
    <name type="scientific">Insulibacter thermoxylanivorax</name>
    <dbReference type="NCBI Taxonomy" id="2749268"/>
    <lineage>
        <taxon>Bacteria</taxon>
        <taxon>Bacillati</taxon>
        <taxon>Bacillota</taxon>
        <taxon>Bacilli</taxon>
        <taxon>Bacillales</taxon>
        <taxon>Paenibacillaceae</taxon>
        <taxon>Insulibacter</taxon>
    </lineage>
</organism>
<dbReference type="EMBL" id="BMAQ01000039">
    <property type="protein sequence ID" value="GFR39275.1"/>
    <property type="molecule type" value="Genomic_DNA"/>
</dbReference>
<dbReference type="AlphaFoldDB" id="A0A916VIG0"/>
<evidence type="ECO:0000313" key="1">
    <source>
        <dbReference type="EMBL" id="GFR39275.1"/>
    </source>
</evidence>
<keyword evidence="2" id="KW-1185">Reference proteome</keyword>
<reference evidence="1" key="1">
    <citation type="submission" date="2020-08" db="EMBL/GenBank/DDBJ databases">
        <authorList>
            <person name="Uke A."/>
            <person name="Chhe C."/>
            <person name="Baramee S."/>
            <person name="Kosugi A."/>
        </authorList>
    </citation>
    <scope>NUCLEOTIDE SEQUENCE</scope>
    <source>
        <strain evidence="1">DA-C8</strain>
    </source>
</reference>
<sequence length="63" mass="7108">MLDELNVNDNSDANEIIGYFKEINDLITEGRSLGERSKGAVKLIKEKVVKMAVEQDLLKMIDL</sequence>
<reference evidence="1" key="2">
    <citation type="journal article" date="2021" name="Data Brief">
        <title>Draft genome sequence data of the facultative, thermophilic, xylanolytic bacterium Paenibacillus sp. strain DA-C8.</title>
        <authorList>
            <person name="Chhe C."/>
            <person name="Uke A."/>
            <person name="Baramee S."/>
            <person name="Ungkulpasvich U."/>
            <person name="Tachaapaikoon C."/>
            <person name="Pason P."/>
            <person name="Waeonukul R."/>
            <person name="Ratanakhanokchai K."/>
            <person name="Kosugi A."/>
        </authorList>
    </citation>
    <scope>NUCLEOTIDE SEQUENCE</scope>
    <source>
        <strain evidence="1">DA-C8</strain>
    </source>
</reference>
<accession>A0A916VIG0</accession>
<evidence type="ECO:0000313" key="2">
    <source>
        <dbReference type="Proteomes" id="UP000654993"/>
    </source>
</evidence>
<dbReference type="Proteomes" id="UP000654993">
    <property type="component" value="Unassembled WGS sequence"/>
</dbReference>
<comment type="caution">
    <text evidence="1">The sequence shown here is derived from an EMBL/GenBank/DDBJ whole genome shotgun (WGS) entry which is preliminary data.</text>
</comment>
<name>A0A916VIG0_9BACL</name>
<proteinExistence type="predicted"/>
<protein>
    <submittedName>
        <fullName evidence="1">Uncharacterized protein</fullName>
    </submittedName>
</protein>
<gene>
    <name evidence="1" type="ORF">PRECH8_25710</name>
</gene>